<organism evidence="4 5">
    <name type="scientific">Piaya cayana</name>
    <name type="common">Common squirrel cuckoo</name>
    <dbReference type="NCBI Taxonomy" id="33601"/>
    <lineage>
        <taxon>Eukaryota</taxon>
        <taxon>Metazoa</taxon>
        <taxon>Chordata</taxon>
        <taxon>Craniata</taxon>
        <taxon>Vertebrata</taxon>
        <taxon>Euteleostomi</taxon>
        <taxon>Archelosauria</taxon>
        <taxon>Archosauria</taxon>
        <taxon>Dinosauria</taxon>
        <taxon>Saurischia</taxon>
        <taxon>Theropoda</taxon>
        <taxon>Coelurosauria</taxon>
        <taxon>Aves</taxon>
        <taxon>Neognathae</taxon>
        <taxon>Neoaves</taxon>
        <taxon>Otidimorphae</taxon>
        <taxon>Cuculiformes</taxon>
        <taxon>Coccyzidae</taxon>
        <taxon>Piaya</taxon>
    </lineage>
</organism>
<dbReference type="PROSITE" id="PS50068">
    <property type="entry name" value="LDLRA_2"/>
    <property type="match status" value="1"/>
</dbReference>
<feature type="region of interest" description="Disordered" evidence="3">
    <location>
        <begin position="95"/>
        <end position="118"/>
    </location>
</feature>
<evidence type="ECO:0000256" key="1">
    <source>
        <dbReference type="ARBA" id="ARBA00023157"/>
    </source>
</evidence>
<dbReference type="InterPro" id="IPR036055">
    <property type="entry name" value="LDL_receptor-like_sf"/>
</dbReference>
<proteinExistence type="predicted"/>
<dbReference type="InterPro" id="IPR002172">
    <property type="entry name" value="LDrepeatLR_classA_rpt"/>
</dbReference>
<dbReference type="EMBL" id="WAAB01020172">
    <property type="protein sequence ID" value="NWH79783.1"/>
    <property type="molecule type" value="Genomic_DNA"/>
</dbReference>
<dbReference type="Gene3D" id="4.10.400.10">
    <property type="entry name" value="Low-density Lipoprotein Receptor"/>
    <property type="match status" value="1"/>
</dbReference>
<dbReference type="SUPFAM" id="SSF57424">
    <property type="entry name" value="LDL receptor-like module"/>
    <property type="match status" value="1"/>
</dbReference>
<comment type="caution">
    <text evidence="4">The sequence shown here is derived from an EMBL/GenBank/DDBJ whole genome shotgun (WGS) entry which is preliminary data.</text>
</comment>
<evidence type="ECO:0000313" key="4">
    <source>
        <dbReference type="EMBL" id="NWH79783.1"/>
    </source>
</evidence>
<comment type="caution">
    <text evidence="2">Lacks conserved residue(s) required for the propagation of feature annotation.</text>
</comment>
<protein>
    <submittedName>
        <fullName evidence="4">RSVR protein</fullName>
    </submittedName>
</protein>
<keyword evidence="5" id="KW-1185">Reference proteome</keyword>
<evidence type="ECO:0000313" key="5">
    <source>
        <dbReference type="Proteomes" id="UP000653271"/>
    </source>
</evidence>
<dbReference type="CDD" id="cd00112">
    <property type="entry name" value="LDLa"/>
    <property type="match status" value="1"/>
</dbReference>
<dbReference type="Pfam" id="PF00057">
    <property type="entry name" value="Ldl_recept_a"/>
    <property type="match status" value="1"/>
</dbReference>
<keyword evidence="1 2" id="KW-1015">Disulfide bond</keyword>
<feature type="compositionally biased region" description="Basic and acidic residues" evidence="3">
    <location>
        <begin position="107"/>
        <end position="118"/>
    </location>
</feature>
<evidence type="ECO:0000256" key="3">
    <source>
        <dbReference type="SAM" id="MobiDB-lite"/>
    </source>
</evidence>
<dbReference type="SMART" id="SM00192">
    <property type="entry name" value="LDLa"/>
    <property type="match status" value="1"/>
</dbReference>
<feature type="non-terminal residue" evidence="4">
    <location>
        <position position="118"/>
    </location>
</feature>
<dbReference type="AlphaFoldDB" id="A0A850XKC1"/>
<evidence type="ECO:0000256" key="2">
    <source>
        <dbReference type="PROSITE-ProRule" id="PRU00124"/>
    </source>
</evidence>
<feature type="disulfide bond" evidence="2">
    <location>
        <begin position="19"/>
        <end position="34"/>
    </location>
</feature>
<dbReference type="OrthoDB" id="9990982at2759"/>
<sequence length="118" mass="12761">PDQFQCEPGAPCFHREWLCDGHPDCIGGEDERDCEMVTTAEPSPEGLSPEDTQLTPVELSPEDTQWFSACSLSSPALLSILGAVGSVAMWGLSKAKSRSDILSPENGSREELMPDKSH</sequence>
<dbReference type="Proteomes" id="UP000653271">
    <property type="component" value="Unassembled WGS sequence"/>
</dbReference>
<gene>
    <name evidence="4" type="primary">Rsvr</name>
    <name evidence="4" type="ORF">PIACAY_R11987</name>
</gene>
<reference evidence="4" key="1">
    <citation type="submission" date="2019-09" db="EMBL/GenBank/DDBJ databases">
        <title>Bird 10,000 Genomes (B10K) Project - Family phase.</title>
        <authorList>
            <person name="Zhang G."/>
        </authorList>
    </citation>
    <scope>NUCLEOTIDE SEQUENCE</scope>
    <source>
        <strain evidence="4">B10K-DU-008-47</strain>
        <tissue evidence="4">Mixed tissue sample</tissue>
    </source>
</reference>
<accession>A0A850XKC1</accession>
<feature type="non-terminal residue" evidence="4">
    <location>
        <position position="1"/>
    </location>
</feature>
<name>A0A850XKC1_PIACA</name>